<dbReference type="Gene3D" id="2.60.40.10">
    <property type="entry name" value="Immunoglobulins"/>
    <property type="match status" value="1"/>
</dbReference>
<feature type="domain" description="CARDB" evidence="3">
    <location>
        <begin position="149"/>
        <end position="236"/>
    </location>
</feature>
<feature type="domain" description="Secretion system C-terminal sorting" evidence="4">
    <location>
        <begin position="612"/>
        <end position="682"/>
    </location>
</feature>
<keyword evidence="6" id="KW-1185">Reference proteome</keyword>
<dbReference type="EMBL" id="FPAS01000001">
    <property type="protein sequence ID" value="SFT48026.1"/>
    <property type="molecule type" value="Genomic_DNA"/>
</dbReference>
<dbReference type="NCBIfam" id="TIGR04183">
    <property type="entry name" value="Por_Secre_tail"/>
    <property type="match status" value="1"/>
</dbReference>
<keyword evidence="1 2" id="KW-0732">Signal</keyword>
<dbReference type="Gene3D" id="2.120.10.30">
    <property type="entry name" value="TolB, C-terminal domain"/>
    <property type="match status" value="1"/>
</dbReference>
<reference evidence="5 6" key="1">
    <citation type="submission" date="2016-10" db="EMBL/GenBank/DDBJ databases">
        <authorList>
            <person name="de Groot N.N."/>
        </authorList>
    </citation>
    <scope>NUCLEOTIDE SEQUENCE [LARGE SCALE GENOMIC DNA]</scope>
    <source>
        <strain evidence="5 6">CGMCC 1.7005</strain>
    </source>
</reference>
<dbReference type="STRING" id="477690.SAMN05216474_0796"/>
<evidence type="ECO:0000256" key="2">
    <source>
        <dbReference type="SAM" id="SignalP"/>
    </source>
</evidence>
<protein>
    <submittedName>
        <fullName evidence="5">Por secretion system C-terminal sorting domain-containing protein</fullName>
    </submittedName>
</protein>
<sequence length="684" mass="74894">MKKLYKITLGFAALMFQFHAQAQCVNGEAEVEIVVHTVDYGYEGYWELTPAGNGCGNGTIASGGNTIVGCNGSGLQNQPNGGYGDNTQYTEGPWCLIEGNQYDLIYSDDWGDGGFMFEVFVNGYKIKTFDGVGLGATFTFTVEEPPAYDLAVTNSNIYAYVTTGNYDLHAHIFNAGTSTISSFDLNYTVNGGNVQTHSVNGLAMSNYASEEIEHNIPLSISTNGVYTLKIWVDNINGGNQDMNTSNDTLTRQTEAGPGRPNYIDDYVNQTTSIVQIAGFSEQISAPTDLDFHPVLTNKELWVINKGIESTGGSSVTLYNAGEANQTHAYKQDGNAWHFMSLPTALAFSLNGNWATAPGVYDANHNGGSAFTGPSLWSSDMSIYAQPSGGNGSHLDMLHLSPYSQGIAAETDNVFWVFDGYTNDIVRYDFVDDHGPGNDFHGDAIVRRYSDDAVAKDPNNEVVSHLVLDENQQWLYVVDHGNGRVIRIDITTGSDMGGTPNYPMNEPIAEYKEYTGYTQETVVSGLNKPAGIDVIDDRMIISEHTTGEIIIYDISTIPAVELDRIPTGTSSVQGVKIGPEGRIWFVDQNANGVYRIDSELLATSDVNPIDFKIYPNPSTDLFWVNVEDFNQQEINIYDATGKLILNQRLEGTKTQINLDVQPGMYIIEMRNQQGASTQQKLIIEN</sequence>
<dbReference type="AlphaFoldDB" id="A0A1I6YBY4"/>
<evidence type="ECO:0000256" key="1">
    <source>
        <dbReference type="ARBA" id="ARBA00022729"/>
    </source>
</evidence>
<dbReference type="Proteomes" id="UP000236454">
    <property type="component" value="Unassembled WGS sequence"/>
</dbReference>
<dbReference type="Pfam" id="PF07705">
    <property type="entry name" value="CARDB"/>
    <property type="match status" value="1"/>
</dbReference>
<dbReference type="OrthoDB" id="1489153at2"/>
<dbReference type="Pfam" id="PF18962">
    <property type="entry name" value="Por_Secre_tail"/>
    <property type="match status" value="1"/>
</dbReference>
<organism evidence="5 6">
    <name type="scientific">Lishizhenia tianjinensis</name>
    <dbReference type="NCBI Taxonomy" id="477690"/>
    <lineage>
        <taxon>Bacteria</taxon>
        <taxon>Pseudomonadati</taxon>
        <taxon>Bacteroidota</taxon>
        <taxon>Flavobacteriia</taxon>
        <taxon>Flavobacteriales</taxon>
        <taxon>Crocinitomicaceae</taxon>
        <taxon>Lishizhenia</taxon>
    </lineage>
</organism>
<dbReference type="InterPro" id="IPR011635">
    <property type="entry name" value="CARDB"/>
</dbReference>
<dbReference type="SUPFAM" id="SSF63825">
    <property type="entry name" value="YWTD domain"/>
    <property type="match status" value="1"/>
</dbReference>
<accession>A0A1I6YBY4</accession>
<feature type="chain" id="PRO_5014770537" evidence="2">
    <location>
        <begin position="23"/>
        <end position="684"/>
    </location>
</feature>
<proteinExistence type="predicted"/>
<evidence type="ECO:0000313" key="5">
    <source>
        <dbReference type="EMBL" id="SFT48026.1"/>
    </source>
</evidence>
<evidence type="ECO:0000313" key="6">
    <source>
        <dbReference type="Proteomes" id="UP000236454"/>
    </source>
</evidence>
<dbReference type="InterPro" id="IPR011042">
    <property type="entry name" value="6-blade_b-propeller_TolB-like"/>
</dbReference>
<dbReference type="RefSeq" id="WP_090246568.1">
    <property type="nucleotide sequence ID" value="NZ_FPAS01000001.1"/>
</dbReference>
<dbReference type="InterPro" id="IPR013783">
    <property type="entry name" value="Ig-like_fold"/>
</dbReference>
<feature type="signal peptide" evidence="2">
    <location>
        <begin position="1"/>
        <end position="22"/>
    </location>
</feature>
<evidence type="ECO:0000259" key="3">
    <source>
        <dbReference type="Pfam" id="PF07705"/>
    </source>
</evidence>
<evidence type="ECO:0000259" key="4">
    <source>
        <dbReference type="Pfam" id="PF18962"/>
    </source>
</evidence>
<name>A0A1I6YBY4_9FLAO</name>
<gene>
    <name evidence="5" type="ORF">SAMN05216474_0796</name>
</gene>
<dbReference type="InterPro" id="IPR026444">
    <property type="entry name" value="Secre_tail"/>
</dbReference>